<keyword evidence="4" id="KW-0808">Transferase</keyword>
<dbReference type="InterPro" id="IPR001460">
    <property type="entry name" value="PCN-bd_Tpept"/>
</dbReference>
<proteinExistence type="predicted"/>
<evidence type="ECO:0000313" key="13">
    <source>
        <dbReference type="Proteomes" id="UP001500957"/>
    </source>
</evidence>
<gene>
    <name evidence="12" type="ORF">GCM10009547_46410</name>
</gene>
<keyword evidence="3" id="KW-0328">Glycosyltransferase</keyword>
<dbReference type="SUPFAM" id="SSF56601">
    <property type="entry name" value="beta-lactamase/transpeptidase-like"/>
    <property type="match status" value="1"/>
</dbReference>
<accession>A0ABP3SIH7</accession>
<evidence type="ECO:0000256" key="6">
    <source>
        <dbReference type="ARBA" id="ARBA00023268"/>
    </source>
</evidence>
<dbReference type="PANTHER" id="PTHR32282:SF33">
    <property type="entry name" value="PEPTIDOGLYCAN GLYCOSYLTRANSFERASE"/>
    <property type="match status" value="1"/>
</dbReference>
<dbReference type="EMBL" id="BAAAHE010000050">
    <property type="protein sequence ID" value="GAA0636777.1"/>
    <property type="molecule type" value="Genomic_DNA"/>
</dbReference>
<dbReference type="InterPro" id="IPR036950">
    <property type="entry name" value="PBP_transglycosylase"/>
</dbReference>
<evidence type="ECO:0000256" key="3">
    <source>
        <dbReference type="ARBA" id="ARBA00022676"/>
    </source>
</evidence>
<feature type="transmembrane region" description="Helical" evidence="9">
    <location>
        <begin position="12"/>
        <end position="34"/>
    </location>
</feature>
<evidence type="ECO:0000256" key="8">
    <source>
        <dbReference type="ARBA" id="ARBA00049902"/>
    </source>
</evidence>
<dbReference type="Gene3D" id="3.40.710.10">
    <property type="entry name" value="DD-peptidase/beta-lactamase superfamily"/>
    <property type="match status" value="1"/>
</dbReference>
<comment type="catalytic activity">
    <reaction evidence="8">
        <text>[GlcNAc-(1-&gt;4)-Mur2Ac(oyl-L-Ala-gamma-D-Glu-L-Lys-D-Ala-D-Ala)](n)-di-trans,octa-cis-undecaprenyl diphosphate + beta-D-GlcNAc-(1-&gt;4)-Mur2Ac(oyl-L-Ala-gamma-D-Glu-L-Lys-D-Ala-D-Ala)-di-trans,octa-cis-undecaprenyl diphosphate = [GlcNAc-(1-&gt;4)-Mur2Ac(oyl-L-Ala-gamma-D-Glu-L-Lys-D-Ala-D-Ala)](n+1)-di-trans,octa-cis-undecaprenyl diphosphate + di-trans,octa-cis-undecaprenyl diphosphate + H(+)</text>
        <dbReference type="Rhea" id="RHEA:23708"/>
        <dbReference type="Rhea" id="RHEA-COMP:9602"/>
        <dbReference type="Rhea" id="RHEA-COMP:9603"/>
        <dbReference type="ChEBI" id="CHEBI:15378"/>
        <dbReference type="ChEBI" id="CHEBI:58405"/>
        <dbReference type="ChEBI" id="CHEBI:60033"/>
        <dbReference type="ChEBI" id="CHEBI:78435"/>
        <dbReference type="EC" id="2.4.99.28"/>
    </reaction>
</comment>
<evidence type="ECO:0000256" key="7">
    <source>
        <dbReference type="ARBA" id="ARBA00034000"/>
    </source>
</evidence>
<keyword evidence="9" id="KW-0812">Transmembrane</keyword>
<dbReference type="Pfam" id="PF00905">
    <property type="entry name" value="Transpeptidase"/>
    <property type="match status" value="1"/>
</dbReference>
<comment type="catalytic activity">
    <reaction evidence="7">
        <text>Preferential cleavage: (Ac)2-L-Lys-D-Ala-|-D-Ala. Also transpeptidation of peptidyl-alanyl moieties that are N-acyl substituents of D-alanine.</text>
        <dbReference type="EC" id="3.4.16.4"/>
    </reaction>
</comment>
<evidence type="ECO:0000256" key="5">
    <source>
        <dbReference type="ARBA" id="ARBA00022801"/>
    </source>
</evidence>
<dbReference type="InterPro" id="IPR001264">
    <property type="entry name" value="Glyco_trans_51"/>
</dbReference>
<evidence type="ECO:0000256" key="9">
    <source>
        <dbReference type="SAM" id="Phobius"/>
    </source>
</evidence>
<keyword evidence="2" id="KW-0645">Protease</keyword>
<evidence type="ECO:0000256" key="2">
    <source>
        <dbReference type="ARBA" id="ARBA00022670"/>
    </source>
</evidence>
<dbReference type="SUPFAM" id="SSF53955">
    <property type="entry name" value="Lysozyme-like"/>
    <property type="match status" value="1"/>
</dbReference>
<keyword evidence="6" id="KW-0511">Multifunctional enzyme</keyword>
<dbReference type="Gene3D" id="1.10.3810.10">
    <property type="entry name" value="Biosynthetic peptidoglycan transglycosylase-like"/>
    <property type="match status" value="1"/>
</dbReference>
<evidence type="ECO:0000259" key="11">
    <source>
        <dbReference type="Pfam" id="PF00912"/>
    </source>
</evidence>
<feature type="domain" description="Glycosyl transferase family 51" evidence="11">
    <location>
        <begin position="68"/>
        <end position="253"/>
    </location>
</feature>
<dbReference type="InterPro" id="IPR050396">
    <property type="entry name" value="Glycosyltr_51/Transpeptidase"/>
</dbReference>
<feature type="domain" description="Penicillin-binding protein transpeptidase" evidence="10">
    <location>
        <begin position="352"/>
        <end position="622"/>
    </location>
</feature>
<protein>
    <submittedName>
        <fullName evidence="12">Transglycosylase domain-containing protein</fullName>
    </submittedName>
</protein>
<evidence type="ECO:0000256" key="1">
    <source>
        <dbReference type="ARBA" id="ARBA00022645"/>
    </source>
</evidence>
<dbReference type="Pfam" id="PF00912">
    <property type="entry name" value="Transgly"/>
    <property type="match status" value="1"/>
</dbReference>
<organism evidence="12 13">
    <name type="scientific">Sporichthya brevicatena</name>
    <dbReference type="NCBI Taxonomy" id="171442"/>
    <lineage>
        <taxon>Bacteria</taxon>
        <taxon>Bacillati</taxon>
        <taxon>Actinomycetota</taxon>
        <taxon>Actinomycetes</taxon>
        <taxon>Sporichthyales</taxon>
        <taxon>Sporichthyaceae</taxon>
        <taxon>Sporichthya</taxon>
    </lineage>
</organism>
<dbReference type="Proteomes" id="UP001500957">
    <property type="component" value="Unassembled WGS sequence"/>
</dbReference>
<evidence type="ECO:0000256" key="4">
    <source>
        <dbReference type="ARBA" id="ARBA00022679"/>
    </source>
</evidence>
<keyword evidence="1" id="KW-0121">Carboxypeptidase</keyword>
<keyword evidence="13" id="KW-1185">Reference proteome</keyword>
<dbReference type="PANTHER" id="PTHR32282">
    <property type="entry name" value="BINDING PROTEIN TRANSPEPTIDASE, PUTATIVE-RELATED"/>
    <property type="match status" value="1"/>
</dbReference>
<evidence type="ECO:0000313" key="12">
    <source>
        <dbReference type="EMBL" id="GAA0636777.1"/>
    </source>
</evidence>
<reference evidence="13" key="1">
    <citation type="journal article" date="2019" name="Int. J. Syst. Evol. Microbiol.">
        <title>The Global Catalogue of Microorganisms (GCM) 10K type strain sequencing project: providing services to taxonomists for standard genome sequencing and annotation.</title>
        <authorList>
            <consortium name="The Broad Institute Genomics Platform"/>
            <consortium name="The Broad Institute Genome Sequencing Center for Infectious Disease"/>
            <person name="Wu L."/>
            <person name="Ma J."/>
        </authorList>
    </citation>
    <scope>NUCLEOTIDE SEQUENCE [LARGE SCALE GENOMIC DNA]</scope>
    <source>
        <strain evidence="13">JCM 10671</strain>
    </source>
</reference>
<keyword evidence="5" id="KW-0378">Hydrolase</keyword>
<name>A0ABP3SIH7_9ACTN</name>
<keyword evidence="9" id="KW-0472">Membrane</keyword>
<dbReference type="InterPro" id="IPR012338">
    <property type="entry name" value="Beta-lactam/transpept-like"/>
</dbReference>
<comment type="caution">
    <text evidence="12">The sequence shown here is derived from an EMBL/GenBank/DDBJ whole genome shotgun (WGS) entry which is preliminary data.</text>
</comment>
<dbReference type="InterPro" id="IPR023346">
    <property type="entry name" value="Lysozyme-like_dom_sf"/>
</dbReference>
<evidence type="ECO:0000259" key="10">
    <source>
        <dbReference type="Pfam" id="PF00905"/>
    </source>
</evidence>
<sequence>MNLGEQIRAGGPRVVGAVGAVVFALLATLAAGLYSLTESQAVALEEWIPSSAVAPDAPRRSSVLATDGSVIATFGVQDRVDVDLTDVAPAVQDAVLAIEDNRFYDHGAIDPVGMVRALTANIAAGGVEEGGSTLTQQYVKQAQVAAAEDDDDVSRATETTISRKIREMGAALAVESRLDKDEILERYLNLVYFGNGAYGVQVAAQRYFSKPAKDLTLAQSALLAGIVRAPTAYDPIKNPDNATKRRNVVLTRMAEVGRINREQAEAAKAEPLRLEPTPLRLGCADSPHPWFCGYVVAEVRAMKSLGSSPAERMERLYEGGLTIRSTLDPKVQQAAEAAVDDHIARGHDIASAIVMTEPGTGAVRAVAINREWGEDTDAGQTTVNYALDRDQGGSAGFQAGSTFKPFVAAAALKKGIEPSKRFSAPSSVTVDGFTNCATGRTYPPYSVGNYEKRSFGSLDLASATARSVNTYYVQLAEEVGTCAPPELAEKMGVRRADGEDLSRVPSFVLGVDEVSPLRLAEAYATFAADGKHCASRAIVGITEPDGGELDVPGRDCDQVIPKDVARGVTKLLEGVIDGDLDDRTGAKMSLGRRPAAGKTGTTNDATAVWFAGFTSRLAAAVWAGYPEGSRPLKNVRIGGQRYETLFGGALPGPIWRDAMRAALKGQPVRDRDQARD</sequence>
<dbReference type="RefSeq" id="WP_344609317.1">
    <property type="nucleotide sequence ID" value="NZ_BAAAHE010000050.1"/>
</dbReference>
<keyword evidence="9" id="KW-1133">Transmembrane helix</keyword>